<dbReference type="InterPro" id="IPR036396">
    <property type="entry name" value="Cyt_P450_sf"/>
</dbReference>
<dbReference type="GO" id="GO:0004497">
    <property type="term" value="F:monooxygenase activity"/>
    <property type="evidence" value="ECO:0007669"/>
    <property type="project" value="UniProtKB-KW"/>
</dbReference>
<name>A0ABD2MW87_9CUCU</name>
<keyword evidence="9" id="KW-1133">Transmembrane helix</keyword>
<dbReference type="SUPFAM" id="SSF48264">
    <property type="entry name" value="Cytochrome P450"/>
    <property type="match status" value="1"/>
</dbReference>
<evidence type="ECO:0000313" key="10">
    <source>
        <dbReference type="EMBL" id="KAL3270440.1"/>
    </source>
</evidence>
<feature type="binding site" description="axial binding residue" evidence="7">
    <location>
        <position position="447"/>
    </location>
    <ligand>
        <name>heme</name>
        <dbReference type="ChEBI" id="CHEBI:30413"/>
    </ligand>
    <ligandPart>
        <name>Fe</name>
        <dbReference type="ChEBI" id="CHEBI:18248"/>
    </ligandPart>
</feature>
<dbReference type="PANTHER" id="PTHR24303">
    <property type="entry name" value="HEME-BINDING MONOOXYGENASE FAMILY"/>
    <property type="match status" value="1"/>
</dbReference>
<dbReference type="Pfam" id="PF00067">
    <property type="entry name" value="p450"/>
    <property type="match status" value="1"/>
</dbReference>
<gene>
    <name evidence="10" type="ORF">HHI36_020995</name>
</gene>
<dbReference type="PRINTS" id="PR00385">
    <property type="entry name" value="P450"/>
</dbReference>
<keyword evidence="9" id="KW-0812">Transmembrane</keyword>
<evidence type="ECO:0000256" key="1">
    <source>
        <dbReference type="ARBA" id="ARBA00001971"/>
    </source>
</evidence>
<dbReference type="EMBL" id="JABFTP020000042">
    <property type="protein sequence ID" value="KAL3270440.1"/>
    <property type="molecule type" value="Genomic_DNA"/>
</dbReference>
<dbReference type="InterPro" id="IPR001128">
    <property type="entry name" value="Cyt_P450"/>
</dbReference>
<evidence type="ECO:0008006" key="12">
    <source>
        <dbReference type="Google" id="ProtNLM"/>
    </source>
</evidence>
<sequence length="506" mass="58444">MVPFFLFSQYSIILIILLVILIVLVLYENWKTKQEKTSDDGLPQPPMPFKLPLLGHLHLMGGHEVPYQAFTEIGRKYGNVVRLQLGNVKCVVVNDQKNIREALVTKGHHFDSRPNFERYEQLFSGNKQNSLAFCDWSDVQRTRREMLRAYTFPRALTNKFYNLDFIIQEGVCQMVSEINTEKAISLKPIILRQCANIFTKHFCTKQFSSTNEKFLKMIGDFDDIFYEVNQGYAADFLPFLMPLHRRNLKRISNLTHNIRTFVLQDIIQDRYETFNLEDSPNDYVECLIKHVKTEAEFDWETALFALEDIIGGHSAVGNFLMKLFGFLVRESEVQRKIQEEIEGVVGAEGRNVGIGDRNRMPYIEATIFEAIRLIASPIVPRVANQDSSIDGFKIEKDSVLFLNNYDLSMSDKLWESPEKFMPERFIKNGHVIKPDHFLPFGGGRRSCMGYKMVQLISFGIIGGLLQHFTLVPSINESYNVPIGSLALPKDTFKFNFVRRERVFSNN</sequence>
<comment type="caution">
    <text evidence="10">The sequence shown here is derived from an EMBL/GenBank/DDBJ whole genome shotgun (WGS) entry which is preliminary data.</text>
</comment>
<dbReference type="PANTHER" id="PTHR24303:SF27">
    <property type="entry name" value="CYTOCHROME P450 307B1"/>
    <property type="match status" value="1"/>
</dbReference>
<evidence type="ECO:0000256" key="7">
    <source>
        <dbReference type="PIRSR" id="PIRSR602401-1"/>
    </source>
</evidence>
<accession>A0ABD2MW87</accession>
<proteinExistence type="inferred from homology"/>
<dbReference type="PRINTS" id="PR00463">
    <property type="entry name" value="EP450I"/>
</dbReference>
<dbReference type="AlphaFoldDB" id="A0ABD2MW87"/>
<reference evidence="10 11" key="1">
    <citation type="journal article" date="2021" name="BMC Biol.">
        <title>Horizontally acquired antibacterial genes associated with adaptive radiation of ladybird beetles.</title>
        <authorList>
            <person name="Li H.S."/>
            <person name="Tang X.F."/>
            <person name="Huang Y.H."/>
            <person name="Xu Z.Y."/>
            <person name="Chen M.L."/>
            <person name="Du X.Y."/>
            <person name="Qiu B.Y."/>
            <person name="Chen P.T."/>
            <person name="Zhang W."/>
            <person name="Slipinski A."/>
            <person name="Escalona H.E."/>
            <person name="Waterhouse R.M."/>
            <person name="Zwick A."/>
            <person name="Pang H."/>
        </authorList>
    </citation>
    <scope>NUCLEOTIDE SEQUENCE [LARGE SCALE GENOMIC DNA]</scope>
    <source>
        <strain evidence="10">SYSU2018</strain>
    </source>
</reference>
<protein>
    <recommendedName>
        <fullName evidence="12">Cytochrome P450</fullName>
    </recommendedName>
</protein>
<dbReference type="Gene3D" id="1.10.630.10">
    <property type="entry name" value="Cytochrome P450"/>
    <property type="match status" value="1"/>
</dbReference>
<evidence type="ECO:0000256" key="4">
    <source>
        <dbReference type="ARBA" id="ARBA00023002"/>
    </source>
</evidence>
<evidence type="ECO:0000256" key="2">
    <source>
        <dbReference type="ARBA" id="ARBA00010617"/>
    </source>
</evidence>
<organism evidence="10 11">
    <name type="scientific">Cryptolaemus montrouzieri</name>
    <dbReference type="NCBI Taxonomy" id="559131"/>
    <lineage>
        <taxon>Eukaryota</taxon>
        <taxon>Metazoa</taxon>
        <taxon>Ecdysozoa</taxon>
        <taxon>Arthropoda</taxon>
        <taxon>Hexapoda</taxon>
        <taxon>Insecta</taxon>
        <taxon>Pterygota</taxon>
        <taxon>Neoptera</taxon>
        <taxon>Endopterygota</taxon>
        <taxon>Coleoptera</taxon>
        <taxon>Polyphaga</taxon>
        <taxon>Cucujiformia</taxon>
        <taxon>Coccinelloidea</taxon>
        <taxon>Coccinellidae</taxon>
        <taxon>Scymninae</taxon>
        <taxon>Scymnini</taxon>
        <taxon>Cryptolaemus</taxon>
    </lineage>
</organism>
<keyword evidence="6 8" id="KW-0503">Monooxygenase</keyword>
<dbReference type="Proteomes" id="UP001516400">
    <property type="component" value="Unassembled WGS sequence"/>
</dbReference>
<keyword evidence="7 8" id="KW-0349">Heme</keyword>
<dbReference type="PROSITE" id="PS00086">
    <property type="entry name" value="CYTOCHROME_P450"/>
    <property type="match status" value="1"/>
</dbReference>
<evidence type="ECO:0000256" key="8">
    <source>
        <dbReference type="RuleBase" id="RU000461"/>
    </source>
</evidence>
<keyword evidence="5 7" id="KW-0408">Iron</keyword>
<keyword evidence="9" id="KW-0472">Membrane</keyword>
<evidence type="ECO:0000256" key="3">
    <source>
        <dbReference type="ARBA" id="ARBA00022723"/>
    </source>
</evidence>
<feature type="transmembrane region" description="Helical" evidence="9">
    <location>
        <begin position="6"/>
        <end position="27"/>
    </location>
</feature>
<evidence type="ECO:0000256" key="5">
    <source>
        <dbReference type="ARBA" id="ARBA00023004"/>
    </source>
</evidence>
<dbReference type="GO" id="GO:0046872">
    <property type="term" value="F:metal ion binding"/>
    <property type="evidence" value="ECO:0007669"/>
    <property type="project" value="UniProtKB-KW"/>
</dbReference>
<keyword evidence="3 7" id="KW-0479">Metal-binding</keyword>
<comment type="cofactor">
    <cofactor evidence="1 7">
        <name>heme</name>
        <dbReference type="ChEBI" id="CHEBI:30413"/>
    </cofactor>
</comment>
<dbReference type="InterPro" id="IPR002401">
    <property type="entry name" value="Cyt_P450_E_grp-I"/>
</dbReference>
<dbReference type="CDD" id="cd20617">
    <property type="entry name" value="CYP1_2-like"/>
    <property type="match status" value="1"/>
</dbReference>
<dbReference type="InterPro" id="IPR017972">
    <property type="entry name" value="Cyt_P450_CS"/>
</dbReference>
<keyword evidence="11" id="KW-1185">Reference proteome</keyword>
<comment type="similarity">
    <text evidence="2 8">Belongs to the cytochrome P450 family.</text>
</comment>
<evidence type="ECO:0000313" key="11">
    <source>
        <dbReference type="Proteomes" id="UP001516400"/>
    </source>
</evidence>
<evidence type="ECO:0000256" key="9">
    <source>
        <dbReference type="SAM" id="Phobius"/>
    </source>
</evidence>
<evidence type="ECO:0000256" key="6">
    <source>
        <dbReference type="ARBA" id="ARBA00023033"/>
    </source>
</evidence>
<keyword evidence="4 8" id="KW-0560">Oxidoreductase</keyword>